<accession>A0A0B2RMV1</accession>
<dbReference type="PANTHER" id="PTHR35495">
    <property type="entry name" value="OS06G0679600 PROTEIN"/>
    <property type="match status" value="1"/>
</dbReference>
<reference evidence="2 3" key="2">
    <citation type="submission" date="2018-09" db="EMBL/GenBank/DDBJ databases">
        <title>A high-quality reference genome of wild soybean provides a powerful tool to mine soybean genomes.</title>
        <authorList>
            <person name="Xie M."/>
            <person name="Chung C.Y.L."/>
            <person name="Li M.-W."/>
            <person name="Wong F.-L."/>
            <person name="Chan T.-F."/>
            <person name="Lam H.-M."/>
        </authorList>
    </citation>
    <scope>NUCLEOTIDE SEQUENCE [LARGE SCALE GENOMIC DNA]</scope>
    <source>
        <strain evidence="3">cv. W05</strain>
        <tissue evidence="2">Hypocotyl of etiolated seedlings</tissue>
    </source>
</reference>
<evidence type="ECO:0000313" key="3">
    <source>
        <dbReference type="Proteomes" id="UP000289340"/>
    </source>
</evidence>
<dbReference type="EMBL" id="KN649015">
    <property type="protein sequence ID" value="KHN34470.1"/>
    <property type="molecule type" value="Genomic_DNA"/>
</dbReference>
<protein>
    <submittedName>
        <fullName evidence="1">Uncharacterized protein</fullName>
    </submittedName>
</protein>
<evidence type="ECO:0000313" key="1">
    <source>
        <dbReference type="EMBL" id="KHN34470.1"/>
    </source>
</evidence>
<keyword evidence="3" id="KW-1185">Reference proteome</keyword>
<dbReference type="EMBL" id="QZWG01000014">
    <property type="protein sequence ID" value="RZB69333.1"/>
    <property type="molecule type" value="Genomic_DNA"/>
</dbReference>
<gene>
    <name evidence="2" type="ORF">D0Y65_038904</name>
    <name evidence="1" type="ORF">glysoja_037948</name>
</gene>
<name>A0A0B2RMV1_GLYSO</name>
<reference evidence="1" key="1">
    <citation type="submission" date="2014-07" db="EMBL/GenBank/DDBJ databases">
        <title>Identification of a novel salt tolerance gene in wild soybean by whole-genome sequencing.</title>
        <authorList>
            <person name="Lam H.-M."/>
            <person name="Qi X."/>
            <person name="Li M.-W."/>
            <person name="Liu X."/>
            <person name="Xie M."/>
            <person name="Ni M."/>
            <person name="Xu X."/>
        </authorList>
    </citation>
    <scope>NUCLEOTIDE SEQUENCE [LARGE SCALE GENOMIC DNA]</scope>
    <source>
        <tissue evidence="1">Root</tissue>
    </source>
</reference>
<dbReference type="Proteomes" id="UP000289340">
    <property type="component" value="Chromosome 14"/>
</dbReference>
<dbReference type="AlphaFoldDB" id="A0A0B2RMV1"/>
<proteinExistence type="predicted"/>
<sequence length="113" mass="12616">MSTRGNPNPEACPFSPKKSTTGCFKFKYLIPGVLAKLRDSKITNNRRITQISASDELVLVPPASTQQDQTLNQENRIPSFALPTYHNRPSCLNRKKKLFAVTPTFTPANTHQS</sequence>
<organism evidence="1">
    <name type="scientific">Glycine soja</name>
    <name type="common">Wild soybean</name>
    <dbReference type="NCBI Taxonomy" id="3848"/>
    <lineage>
        <taxon>Eukaryota</taxon>
        <taxon>Viridiplantae</taxon>
        <taxon>Streptophyta</taxon>
        <taxon>Embryophyta</taxon>
        <taxon>Tracheophyta</taxon>
        <taxon>Spermatophyta</taxon>
        <taxon>Magnoliopsida</taxon>
        <taxon>eudicotyledons</taxon>
        <taxon>Gunneridae</taxon>
        <taxon>Pentapetalae</taxon>
        <taxon>rosids</taxon>
        <taxon>fabids</taxon>
        <taxon>Fabales</taxon>
        <taxon>Fabaceae</taxon>
        <taxon>Papilionoideae</taxon>
        <taxon>50 kb inversion clade</taxon>
        <taxon>NPAAA clade</taxon>
        <taxon>indigoferoid/millettioid clade</taxon>
        <taxon>Phaseoleae</taxon>
        <taxon>Glycine</taxon>
        <taxon>Glycine subgen. Soja</taxon>
    </lineage>
</organism>
<dbReference type="PANTHER" id="PTHR35495:SF2">
    <property type="match status" value="1"/>
</dbReference>
<dbReference type="Proteomes" id="UP000053555">
    <property type="component" value="Unassembled WGS sequence"/>
</dbReference>
<evidence type="ECO:0000313" key="2">
    <source>
        <dbReference type="EMBL" id="RZB69333.1"/>
    </source>
</evidence>